<comment type="caution">
    <text evidence="1">The sequence shown here is derived from an EMBL/GenBank/DDBJ whole genome shotgun (WGS) entry which is preliminary data.</text>
</comment>
<name>A0A0F9KAD8_9ZZZZ</name>
<sequence length="37" mass="4075">VDAAALALADSFNRNGYGHLRPYLEELQAAIEKKAEE</sequence>
<evidence type="ECO:0000313" key="1">
    <source>
        <dbReference type="EMBL" id="KKM19058.1"/>
    </source>
</evidence>
<dbReference type="EMBL" id="LAZR01014076">
    <property type="protein sequence ID" value="KKM19058.1"/>
    <property type="molecule type" value="Genomic_DNA"/>
</dbReference>
<protein>
    <submittedName>
        <fullName evidence="1">Uncharacterized protein</fullName>
    </submittedName>
</protein>
<feature type="non-terminal residue" evidence="1">
    <location>
        <position position="1"/>
    </location>
</feature>
<organism evidence="1">
    <name type="scientific">marine sediment metagenome</name>
    <dbReference type="NCBI Taxonomy" id="412755"/>
    <lineage>
        <taxon>unclassified sequences</taxon>
        <taxon>metagenomes</taxon>
        <taxon>ecological metagenomes</taxon>
    </lineage>
</organism>
<proteinExistence type="predicted"/>
<gene>
    <name evidence="1" type="ORF">LCGC14_1659370</name>
</gene>
<accession>A0A0F9KAD8</accession>
<reference evidence="1" key="1">
    <citation type="journal article" date="2015" name="Nature">
        <title>Complex archaea that bridge the gap between prokaryotes and eukaryotes.</title>
        <authorList>
            <person name="Spang A."/>
            <person name="Saw J.H."/>
            <person name="Jorgensen S.L."/>
            <person name="Zaremba-Niedzwiedzka K."/>
            <person name="Martijn J."/>
            <person name="Lind A.E."/>
            <person name="van Eijk R."/>
            <person name="Schleper C."/>
            <person name="Guy L."/>
            <person name="Ettema T.J."/>
        </authorList>
    </citation>
    <scope>NUCLEOTIDE SEQUENCE</scope>
</reference>
<dbReference type="AlphaFoldDB" id="A0A0F9KAD8"/>